<dbReference type="EMBL" id="JANPWB010000005">
    <property type="protein sequence ID" value="KAJ1188216.1"/>
    <property type="molecule type" value="Genomic_DNA"/>
</dbReference>
<dbReference type="Proteomes" id="UP001066276">
    <property type="component" value="Chromosome 3_1"/>
</dbReference>
<comment type="caution">
    <text evidence="2">The sequence shown here is derived from an EMBL/GenBank/DDBJ whole genome shotgun (WGS) entry which is preliminary data.</text>
</comment>
<keyword evidence="3" id="KW-1185">Reference proteome</keyword>
<name>A0AAV7UIJ0_PLEWA</name>
<proteinExistence type="predicted"/>
<protein>
    <submittedName>
        <fullName evidence="2">Uncharacterized protein</fullName>
    </submittedName>
</protein>
<organism evidence="2 3">
    <name type="scientific">Pleurodeles waltl</name>
    <name type="common">Iberian ribbed newt</name>
    <dbReference type="NCBI Taxonomy" id="8319"/>
    <lineage>
        <taxon>Eukaryota</taxon>
        <taxon>Metazoa</taxon>
        <taxon>Chordata</taxon>
        <taxon>Craniata</taxon>
        <taxon>Vertebrata</taxon>
        <taxon>Euteleostomi</taxon>
        <taxon>Amphibia</taxon>
        <taxon>Batrachia</taxon>
        <taxon>Caudata</taxon>
        <taxon>Salamandroidea</taxon>
        <taxon>Salamandridae</taxon>
        <taxon>Pleurodelinae</taxon>
        <taxon>Pleurodeles</taxon>
    </lineage>
</organism>
<feature type="region of interest" description="Disordered" evidence="1">
    <location>
        <begin position="119"/>
        <end position="180"/>
    </location>
</feature>
<reference evidence="2" key="1">
    <citation type="journal article" date="2022" name="bioRxiv">
        <title>Sequencing and chromosome-scale assembly of the giantPleurodeles waltlgenome.</title>
        <authorList>
            <person name="Brown T."/>
            <person name="Elewa A."/>
            <person name="Iarovenko S."/>
            <person name="Subramanian E."/>
            <person name="Araus A.J."/>
            <person name="Petzold A."/>
            <person name="Susuki M."/>
            <person name="Suzuki K.-i.T."/>
            <person name="Hayashi T."/>
            <person name="Toyoda A."/>
            <person name="Oliveira C."/>
            <person name="Osipova E."/>
            <person name="Leigh N.D."/>
            <person name="Simon A."/>
            <person name="Yun M.H."/>
        </authorList>
    </citation>
    <scope>NUCLEOTIDE SEQUENCE</scope>
    <source>
        <strain evidence="2">20211129_DDA</strain>
        <tissue evidence="2">Liver</tissue>
    </source>
</reference>
<accession>A0AAV7UIJ0</accession>
<feature type="compositionally biased region" description="Basic and acidic residues" evidence="1">
    <location>
        <begin position="134"/>
        <end position="153"/>
    </location>
</feature>
<evidence type="ECO:0000256" key="1">
    <source>
        <dbReference type="SAM" id="MobiDB-lite"/>
    </source>
</evidence>
<evidence type="ECO:0000313" key="2">
    <source>
        <dbReference type="EMBL" id="KAJ1188216.1"/>
    </source>
</evidence>
<gene>
    <name evidence="2" type="ORF">NDU88_004979</name>
</gene>
<dbReference type="AlphaFoldDB" id="A0AAV7UIJ0"/>
<evidence type="ECO:0000313" key="3">
    <source>
        <dbReference type="Proteomes" id="UP001066276"/>
    </source>
</evidence>
<sequence>MALYKYLENTEFPVSQTQPVGGGDVVDFAAAWGCERCRATARGGWTGRGFTAPGWGLALPGREGRGRRTCEHKTSAPEGRSGCVAPASGWRCRYPGGTEWREGTVELCGWFVTLGGTGASRKRGVTHPSPGGISEERDDLRAGARSGDIEDRGAATGPDSAGDCGGPFRRTPLRVIDGLG</sequence>